<evidence type="ECO:0000313" key="1">
    <source>
        <dbReference type="EMBL" id="CAG8526139.1"/>
    </source>
</evidence>
<name>A0ACA9LEI1_9GLOM</name>
<sequence>MSILLATSNFDSYIKEDKIRSYQLPHFGNVCPYFFQTFWMCGPKIIQRIFSWIQEHKSMLPKTHSNTGRQPKNILPIEIANKSRFFIKSFGNQHGENQALLDFLTTMRNNAKLSKIIIRKPPKDVCDKCTLYKCALKVSSNYINEDLDEQLITHVSDYQKIREVYENDIQKAKSSDHSSFCVFLFNFAQNIELPHNPKQPSLWYYLSLLKIHQFGLVDEGIDKYWHTIYTESKASKGLNEVTLMLNHFLVSVIGKAKEIKLWTDNC</sequence>
<accession>A0ACA9LEI1</accession>
<evidence type="ECO:0000313" key="2">
    <source>
        <dbReference type="Proteomes" id="UP000789702"/>
    </source>
</evidence>
<comment type="caution">
    <text evidence="1">The sequence shown here is derived from an EMBL/GenBank/DDBJ whole genome shotgun (WGS) entry which is preliminary data.</text>
</comment>
<proteinExistence type="predicted"/>
<reference evidence="1" key="1">
    <citation type="submission" date="2021-06" db="EMBL/GenBank/DDBJ databases">
        <authorList>
            <person name="Kallberg Y."/>
            <person name="Tangrot J."/>
            <person name="Rosling A."/>
        </authorList>
    </citation>
    <scope>NUCLEOTIDE SEQUENCE</scope>
    <source>
        <strain evidence="1">IL203A</strain>
    </source>
</reference>
<protein>
    <submittedName>
        <fullName evidence="1">12135_t:CDS:1</fullName>
    </submittedName>
</protein>
<organism evidence="1 2">
    <name type="scientific">Dentiscutata heterogama</name>
    <dbReference type="NCBI Taxonomy" id="1316150"/>
    <lineage>
        <taxon>Eukaryota</taxon>
        <taxon>Fungi</taxon>
        <taxon>Fungi incertae sedis</taxon>
        <taxon>Mucoromycota</taxon>
        <taxon>Glomeromycotina</taxon>
        <taxon>Glomeromycetes</taxon>
        <taxon>Diversisporales</taxon>
        <taxon>Gigasporaceae</taxon>
        <taxon>Dentiscutata</taxon>
    </lineage>
</organism>
<dbReference type="EMBL" id="CAJVPU010003972">
    <property type="protein sequence ID" value="CAG8526139.1"/>
    <property type="molecule type" value="Genomic_DNA"/>
</dbReference>
<keyword evidence="2" id="KW-1185">Reference proteome</keyword>
<feature type="non-terminal residue" evidence="1">
    <location>
        <position position="266"/>
    </location>
</feature>
<dbReference type="Proteomes" id="UP000789702">
    <property type="component" value="Unassembled WGS sequence"/>
</dbReference>
<gene>
    <name evidence="1" type="ORF">DHETER_LOCUS4152</name>
</gene>